<organism evidence="2 3">
    <name type="scientific">Alcaligenes xylosoxydans xylosoxydans</name>
    <name type="common">Achromobacter xylosoxidans</name>
    <dbReference type="NCBI Taxonomy" id="85698"/>
    <lineage>
        <taxon>Bacteria</taxon>
        <taxon>Pseudomonadati</taxon>
        <taxon>Pseudomonadota</taxon>
        <taxon>Betaproteobacteria</taxon>
        <taxon>Burkholderiales</taxon>
        <taxon>Alcaligenaceae</taxon>
        <taxon>Achromobacter</taxon>
    </lineage>
</organism>
<dbReference type="PROSITE" id="PS00571">
    <property type="entry name" value="AMIDASES"/>
    <property type="match status" value="1"/>
</dbReference>
<sequence>MPDPLLHLSVADMRQNYAQAAPGARAALVAAQAAAFQRRAADLHCATRTYQPSPPTVRSGCLLDGVALAHKDAFQTGMHAPGRGRPLRDEAAGPIATALRRLQDHGALNLGALAMAEHACGATAENPHGAPLANPLDAAAAVGGSSSGCAVAVAAGLVPATLGTDTAGSVRMPAATCGLVGLKSTPGAIPADGVAALAPTLDTVGVMGRSALDAACVYAALLPAPATASALPADATQIEQELSRPRRWRLASTLATAGARADVAAVMARFEHGLPDPHRIGLRPAPDLDRLNRLAQIVLHAEAAVTLADSARHELASLAPATRAIALPGWAMPAVWYRHALSQIAPLRAAFLATCLADADLLLMPCLPQGVPDRAAVTTSSPDFDPRALAALHRHHAYLNYLGLPALVLPVGIDAQGRPVCVQAVGAPGSEALLLAFAHQFALPFSAILQR</sequence>
<dbReference type="InterPro" id="IPR020556">
    <property type="entry name" value="Amidase_CS"/>
</dbReference>
<evidence type="ECO:0000313" key="2">
    <source>
        <dbReference type="EMBL" id="RPJ90630.1"/>
    </source>
</evidence>
<dbReference type="InterPro" id="IPR000120">
    <property type="entry name" value="Amidase"/>
</dbReference>
<reference evidence="2 3" key="1">
    <citation type="submission" date="2018-08" db="EMBL/GenBank/DDBJ databases">
        <title>Achromobacter xylosoxidans Genome sequencing and assembly.</title>
        <authorList>
            <person name="Wang R."/>
            <person name="Rensing C."/>
            <person name="Li Y."/>
        </authorList>
    </citation>
    <scope>NUCLEOTIDE SEQUENCE [LARGE SCALE GENOMIC DNA]</scope>
    <source>
        <strain evidence="2 3">GD003A</strain>
    </source>
</reference>
<protein>
    <submittedName>
        <fullName evidence="2">Amidase</fullName>
    </submittedName>
</protein>
<proteinExistence type="predicted"/>
<dbReference type="EMBL" id="QVXO01000024">
    <property type="protein sequence ID" value="RPJ90630.1"/>
    <property type="molecule type" value="Genomic_DNA"/>
</dbReference>
<name>A0A424WBR5_ALCXX</name>
<gene>
    <name evidence="2" type="ORF">DY367_16690</name>
</gene>
<dbReference type="OrthoDB" id="8872210at2"/>
<dbReference type="Pfam" id="PF01425">
    <property type="entry name" value="Amidase"/>
    <property type="match status" value="1"/>
</dbReference>
<evidence type="ECO:0000313" key="3">
    <source>
        <dbReference type="Proteomes" id="UP000285324"/>
    </source>
</evidence>
<dbReference type="PANTHER" id="PTHR11895:SF176">
    <property type="entry name" value="AMIDASE AMID-RELATED"/>
    <property type="match status" value="1"/>
</dbReference>
<accession>A0A424WBR5</accession>
<dbReference type="RefSeq" id="WP_118933103.1">
    <property type="nucleotide sequence ID" value="NZ_CP061008.1"/>
</dbReference>
<dbReference type="InterPro" id="IPR036928">
    <property type="entry name" value="AS_sf"/>
</dbReference>
<dbReference type="GO" id="GO:0003824">
    <property type="term" value="F:catalytic activity"/>
    <property type="evidence" value="ECO:0007669"/>
    <property type="project" value="InterPro"/>
</dbReference>
<dbReference type="SUPFAM" id="SSF75304">
    <property type="entry name" value="Amidase signature (AS) enzymes"/>
    <property type="match status" value="1"/>
</dbReference>
<dbReference type="AlphaFoldDB" id="A0A424WBR5"/>
<dbReference type="PANTHER" id="PTHR11895">
    <property type="entry name" value="TRANSAMIDASE"/>
    <property type="match status" value="1"/>
</dbReference>
<feature type="domain" description="Amidase" evidence="1">
    <location>
        <begin position="60"/>
        <end position="435"/>
    </location>
</feature>
<dbReference type="InterPro" id="IPR023631">
    <property type="entry name" value="Amidase_dom"/>
</dbReference>
<dbReference type="Proteomes" id="UP000285324">
    <property type="component" value="Unassembled WGS sequence"/>
</dbReference>
<dbReference type="Gene3D" id="3.90.1300.10">
    <property type="entry name" value="Amidase signature (AS) domain"/>
    <property type="match status" value="1"/>
</dbReference>
<evidence type="ECO:0000259" key="1">
    <source>
        <dbReference type="Pfam" id="PF01425"/>
    </source>
</evidence>
<comment type="caution">
    <text evidence="2">The sequence shown here is derived from an EMBL/GenBank/DDBJ whole genome shotgun (WGS) entry which is preliminary data.</text>
</comment>